<organism evidence="2 3">
    <name type="scientific">Winkia neuii subsp. anitrata</name>
    <dbReference type="NCBI Taxonomy" id="29318"/>
    <lineage>
        <taxon>Bacteria</taxon>
        <taxon>Bacillati</taxon>
        <taxon>Actinomycetota</taxon>
        <taxon>Actinomycetes</taxon>
        <taxon>Actinomycetales</taxon>
        <taxon>Actinomycetaceae</taxon>
        <taxon>Winkia</taxon>
    </lineage>
</organism>
<evidence type="ECO:0000256" key="1">
    <source>
        <dbReference type="SAM" id="Phobius"/>
    </source>
</evidence>
<feature type="transmembrane region" description="Helical" evidence="1">
    <location>
        <begin position="109"/>
        <end position="131"/>
    </location>
</feature>
<evidence type="ECO:0000313" key="3">
    <source>
        <dbReference type="Proteomes" id="UP001211044"/>
    </source>
</evidence>
<protein>
    <submittedName>
        <fullName evidence="2">Uncharacterized protein</fullName>
    </submittedName>
</protein>
<keyword evidence="1" id="KW-0472">Membrane</keyword>
<dbReference type="KEGG" id="wne:PIG85_01585"/>
<dbReference type="Proteomes" id="UP001211044">
    <property type="component" value="Chromosome"/>
</dbReference>
<dbReference type="EMBL" id="CP116394">
    <property type="protein sequence ID" value="WCE46363.1"/>
    <property type="molecule type" value="Genomic_DNA"/>
</dbReference>
<dbReference type="AlphaFoldDB" id="A0AB38XQ13"/>
<evidence type="ECO:0000313" key="2">
    <source>
        <dbReference type="EMBL" id="WCE46363.1"/>
    </source>
</evidence>
<keyword evidence="1" id="KW-1133">Transmembrane helix</keyword>
<feature type="transmembrane region" description="Helical" evidence="1">
    <location>
        <begin position="76"/>
        <end position="97"/>
    </location>
</feature>
<feature type="transmembrane region" description="Helical" evidence="1">
    <location>
        <begin position="137"/>
        <end position="157"/>
    </location>
</feature>
<name>A0AB38XQ13_9ACTO</name>
<accession>A0AB38XQ13</accession>
<feature type="transmembrane region" description="Helical" evidence="1">
    <location>
        <begin position="28"/>
        <end position="49"/>
    </location>
</feature>
<proteinExistence type="predicted"/>
<dbReference type="RefSeq" id="WP_004806690.1">
    <property type="nucleotide sequence ID" value="NZ_CP116394.1"/>
</dbReference>
<sequence length="168" mass="18182">MSNIQASGSDARGAKWRIQQRWWNRSELLAACLLLLFPAFCTYGFRMVVGKELPPVVPFSWGALSHPIRVSGSQSYWIEGAVCLVLAAVGIALTIAFRGGERMRRIVPPFLGAAASVISAGWVISVLYSMGTISSKPFAIFAIGAAAVVGIPIYFCLRKPLEVSRYSA</sequence>
<keyword evidence="1" id="KW-0812">Transmembrane</keyword>
<reference evidence="2" key="1">
    <citation type="submission" date="2023-01" db="EMBL/GenBank/DDBJ databases">
        <title>Comparative Genomic Analysis of the Clinically-Derived Winkia Strain NY0527 Provides Evidence into the Taxonomic Reassignment of Winkia neuii and Characterizes Their Virulence Traits.</title>
        <authorList>
            <person name="Cai X."/>
            <person name="Peng Y."/>
            <person name="Li M."/>
            <person name="Qiu Y."/>
            <person name="Wang Y."/>
            <person name="Xu L."/>
            <person name="Hou Q."/>
        </authorList>
    </citation>
    <scope>NUCLEOTIDE SEQUENCE</scope>
    <source>
        <strain evidence="2">NY0527</strain>
    </source>
</reference>
<gene>
    <name evidence="2" type="ORF">PIG85_01585</name>
</gene>